<keyword evidence="1" id="KW-0732">Signal</keyword>
<evidence type="ECO:0000313" key="3">
    <source>
        <dbReference type="Proteomes" id="UP001303899"/>
    </source>
</evidence>
<name>A0ABU5S2V6_9BACT</name>
<protein>
    <submittedName>
        <fullName evidence="2">Uncharacterized protein</fullName>
    </submittedName>
</protein>
<feature type="signal peptide" evidence="1">
    <location>
        <begin position="1"/>
        <end position="23"/>
    </location>
</feature>
<feature type="chain" id="PRO_5046668804" evidence="1">
    <location>
        <begin position="24"/>
        <end position="98"/>
    </location>
</feature>
<comment type="caution">
    <text evidence="2">The sequence shown here is derived from an EMBL/GenBank/DDBJ whole genome shotgun (WGS) entry which is preliminary data.</text>
</comment>
<reference evidence="2 3" key="1">
    <citation type="submission" date="2023-12" db="EMBL/GenBank/DDBJ databases">
        <title>Novel species of the genus Arcicella isolated from rivers.</title>
        <authorList>
            <person name="Lu H."/>
        </authorList>
    </citation>
    <scope>NUCLEOTIDE SEQUENCE [LARGE SCALE GENOMIC DNA]</scope>
    <source>
        <strain evidence="2 3">DC2W</strain>
    </source>
</reference>
<proteinExistence type="predicted"/>
<dbReference type="RefSeq" id="WP_323327758.1">
    <property type="nucleotide sequence ID" value="NZ_JAYGIL010000007.1"/>
</dbReference>
<dbReference type="EMBL" id="JAYGIL010000007">
    <property type="protein sequence ID" value="MEA5402829.1"/>
    <property type="molecule type" value="Genomic_DNA"/>
</dbReference>
<organism evidence="2 3">
    <name type="scientific">Arcicella gelida</name>
    <dbReference type="NCBI Taxonomy" id="2984195"/>
    <lineage>
        <taxon>Bacteria</taxon>
        <taxon>Pseudomonadati</taxon>
        <taxon>Bacteroidota</taxon>
        <taxon>Cytophagia</taxon>
        <taxon>Cytophagales</taxon>
        <taxon>Flectobacillaceae</taxon>
        <taxon>Arcicella</taxon>
    </lineage>
</organism>
<evidence type="ECO:0000313" key="2">
    <source>
        <dbReference type="EMBL" id="MEA5402829.1"/>
    </source>
</evidence>
<gene>
    <name evidence="2" type="ORF">VB776_07880</name>
</gene>
<accession>A0ABU5S2V6</accession>
<evidence type="ECO:0000256" key="1">
    <source>
        <dbReference type="SAM" id="SignalP"/>
    </source>
</evidence>
<dbReference type="Proteomes" id="UP001303899">
    <property type="component" value="Unassembled WGS sequence"/>
</dbReference>
<keyword evidence="3" id="KW-1185">Reference proteome</keyword>
<sequence length="98" mass="10528">MKNLMKKNLVFVFALFVATSTMSFKLAGQRNVSDYWFAVDVDGDTIIGSTDAPSPVDDCNEENSSNLCKIRLNTASAPATVTQANASNLVTGDAHRTP</sequence>